<comment type="caution">
    <text evidence="2">The sequence shown here is derived from an EMBL/GenBank/DDBJ whole genome shotgun (WGS) entry which is preliminary data.</text>
</comment>
<evidence type="ECO:0000259" key="1">
    <source>
        <dbReference type="Pfam" id="PF13358"/>
    </source>
</evidence>
<organism evidence="2 3">
    <name type="scientific">Parnassius apollo</name>
    <name type="common">Apollo butterfly</name>
    <name type="synonym">Papilio apollo</name>
    <dbReference type="NCBI Taxonomy" id="110799"/>
    <lineage>
        <taxon>Eukaryota</taxon>
        <taxon>Metazoa</taxon>
        <taxon>Ecdysozoa</taxon>
        <taxon>Arthropoda</taxon>
        <taxon>Hexapoda</taxon>
        <taxon>Insecta</taxon>
        <taxon>Pterygota</taxon>
        <taxon>Neoptera</taxon>
        <taxon>Endopterygota</taxon>
        <taxon>Lepidoptera</taxon>
        <taxon>Glossata</taxon>
        <taxon>Ditrysia</taxon>
        <taxon>Papilionoidea</taxon>
        <taxon>Papilionidae</taxon>
        <taxon>Parnassiinae</taxon>
        <taxon>Parnassini</taxon>
        <taxon>Parnassius</taxon>
        <taxon>Parnassius</taxon>
    </lineage>
</organism>
<gene>
    <name evidence="2" type="ORF">PAPOLLO_LOCUS27395</name>
</gene>
<dbReference type="Pfam" id="PF13358">
    <property type="entry name" value="DDE_3"/>
    <property type="match status" value="1"/>
</dbReference>
<reference evidence="2" key="1">
    <citation type="submission" date="2021-04" db="EMBL/GenBank/DDBJ databases">
        <authorList>
            <person name="Tunstrom K."/>
        </authorList>
    </citation>
    <scope>NUCLEOTIDE SEQUENCE</scope>
</reference>
<proteinExistence type="predicted"/>
<dbReference type="InterPro" id="IPR038717">
    <property type="entry name" value="Tc1-like_DDE_dom"/>
</dbReference>
<keyword evidence="3" id="KW-1185">Reference proteome</keyword>
<sequence>MTKAKLQRIIDKIQKGLVYRIDELLKAEENTVLPPYHPDLNPIELVWADIKNNVAQNHISSSLDEKKNILDQLFSEFTAENGGNVTTMSKK</sequence>
<evidence type="ECO:0000313" key="2">
    <source>
        <dbReference type="EMBL" id="CAG5058028.1"/>
    </source>
</evidence>
<dbReference type="EMBL" id="CAJQZP010001649">
    <property type="protein sequence ID" value="CAG5058028.1"/>
    <property type="molecule type" value="Genomic_DNA"/>
</dbReference>
<dbReference type="AlphaFoldDB" id="A0A8S3Y7Z3"/>
<dbReference type="OrthoDB" id="10039611at2759"/>
<protein>
    <submittedName>
        <fullName evidence="2">(apollo) hypothetical protein</fullName>
    </submittedName>
</protein>
<evidence type="ECO:0000313" key="3">
    <source>
        <dbReference type="Proteomes" id="UP000691718"/>
    </source>
</evidence>
<name>A0A8S3Y7Z3_PARAO</name>
<feature type="domain" description="Tc1-like transposase DDE" evidence="1">
    <location>
        <begin position="32"/>
        <end position="64"/>
    </location>
</feature>
<dbReference type="Proteomes" id="UP000691718">
    <property type="component" value="Unassembled WGS sequence"/>
</dbReference>
<accession>A0A8S3Y7Z3</accession>